<feature type="compositionally biased region" description="Basic and acidic residues" evidence="1">
    <location>
        <begin position="16"/>
        <end position="36"/>
    </location>
</feature>
<feature type="region of interest" description="Disordered" evidence="1">
    <location>
        <begin position="1"/>
        <end position="38"/>
    </location>
</feature>
<protein>
    <submittedName>
        <fullName evidence="2">Uncharacterized protein</fullName>
    </submittedName>
</protein>
<evidence type="ECO:0000313" key="3">
    <source>
        <dbReference type="Proteomes" id="UP000054477"/>
    </source>
</evidence>
<reference evidence="2 3" key="1">
    <citation type="submission" date="2014-04" db="EMBL/GenBank/DDBJ databases">
        <authorList>
            <consortium name="DOE Joint Genome Institute"/>
            <person name="Kuo A."/>
            <person name="Kohler A."/>
            <person name="Nagy L.G."/>
            <person name="Floudas D."/>
            <person name="Copeland A."/>
            <person name="Barry K.W."/>
            <person name="Cichocki N."/>
            <person name="Veneault-Fourrey C."/>
            <person name="LaButti K."/>
            <person name="Lindquist E.A."/>
            <person name="Lipzen A."/>
            <person name="Lundell T."/>
            <person name="Morin E."/>
            <person name="Murat C."/>
            <person name="Sun H."/>
            <person name="Tunlid A."/>
            <person name="Henrissat B."/>
            <person name="Grigoriev I.V."/>
            <person name="Hibbett D.S."/>
            <person name="Martin F."/>
            <person name="Nordberg H.P."/>
            <person name="Cantor M.N."/>
            <person name="Hua S.X."/>
        </authorList>
    </citation>
    <scope>NUCLEOTIDE SEQUENCE [LARGE SCALE GENOMIC DNA]</scope>
    <source>
        <strain evidence="2 3">LaAM-08-1</strain>
    </source>
</reference>
<organism evidence="2 3">
    <name type="scientific">Laccaria amethystina LaAM-08-1</name>
    <dbReference type="NCBI Taxonomy" id="1095629"/>
    <lineage>
        <taxon>Eukaryota</taxon>
        <taxon>Fungi</taxon>
        <taxon>Dikarya</taxon>
        <taxon>Basidiomycota</taxon>
        <taxon>Agaricomycotina</taxon>
        <taxon>Agaricomycetes</taxon>
        <taxon>Agaricomycetidae</taxon>
        <taxon>Agaricales</taxon>
        <taxon>Agaricineae</taxon>
        <taxon>Hydnangiaceae</taxon>
        <taxon>Laccaria</taxon>
    </lineage>
</organism>
<evidence type="ECO:0000313" key="2">
    <source>
        <dbReference type="EMBL" id="KIK04965.1"/>
    </source>
</evidence>
<gene>
    <name evidence="2" type="ORF">K443DRAFT_4159</name>
</gene>
<proteinExistence type="predicted"/>
<dbReference type="Proteomes" id="UP000054477">
    <property type="component" value="Unassembled WGS sequence"/>
</dbReference>
<reference evidence="3" key="2">
    <citation type="submission" date="2015-01" db="EMBL/GenBank/DDBJ databases">
        <title>Evolutionary Origins and Diversification of the Mycorrhizal Mutualists.</title>
        <authorList>
            <consortium name="DOE Joint Genome Institute"/>
            <consortium name="Mycorrhizal Genomics Consortium"/>
            <person name="Kohler A."/>
            <person name="Kuo A."/>
            <person name="Nagy L.G."/>
            <person name="Floudas D."/>
            <person name="Copeland A."/>
            <person name="Barry K.W."/>
            <person name="Cichocki N."/>
            <person name="Veneault-Fourrey C."/>
            <person name="LaButti K."/>
            <person name="Lindquist E.A."/>
            <person name="Lipzen A."/>
            <person name="Lundell T."/>
            <person name="Morin E."/>
            <person name="Murat C."/>
            <person name="Riley R."/>
            <person name="Ohm R."/>
            <person name="Sun H."/>
            <person name="Tunlid A."/>
            <person name="Henrissat B."/>
            <person name="Grigoriev I.V."/>
            <person name="Hibbett D.S."/>
            <person name="Martin F."/>
        </authorList>
    </citation>
    <scope>NUCLEOTIDE SEQUENCE [LARGE SCALE GENOMIC DNA]</scope>
    <source>
        <strain evidence="3">LaAM-08-1</strain>
    </source>
</reference>
<evidence type="ECO:0000256" key="1">
    <source>
        <dbReference type="SAM" id="MobiDB-lite"/>
    </source>
</evidence>
<feature type="region of interest" description="Disordered" evidence="1">
    <location>
        <begin position="79"/>
        <end position="100"/>
    </location>
</feature>
<dbReference type="HOGENOM" id="CLU_2121471_0_0_1"/>
<dbReference type="AlphaFoldDB" id="A0A0C9WYU2"/>
<dbReference type="EMBL" id="KN838564">
    <property type="protein sequence ID" value="KIK04965.1"/>
    <property type="molecule type" value="Genomic_DNA"/>
</dbReference>
<name>A0A0C9WYU2_9AGAR</name>
<accession>A0A0C9WYU2</accession>
<sequence length="114" mass="12813">MYACQKTAPAGSRKRQTNEEQRKGGGIEPGGREHPLKSACPRYRWQSSSTIAIDQAYFVATNHFHRKTAYDRLPTTTMAHDDNDMVTPCHRLVNEHPPRRQPIVAPTQLNATSG</sequence>
<keyword evidence="3" id="KW-1185">Reference proteome</keyword>